<feature type="signal peptide" evidence="1">
    <location>
        <begin position="1"/>
        <end position="19"/>
    </location>
</feature>
<sequence>MKKIYTLLLLCLFTLTVAAQTDITPSSKKLTKAETEEFFTPAFKKKNLINFPIFRAYTYQDKSGTYYVALSESADTVNKEKDTVNYTIKAFNFKVDKTISLKKWEINDFKIPTIKGDEKESSIWFWTKYCGFNDLDGDGLIDPIIVYGTFGLNGYDDGRAKILIYYKGIKTAIRHQNSVIDAGRNTQVDATFYQLPAQIQNHVKELMEKMVKNNHAIFPAAYIDKMGKKITQLTNE</sequence>
<keyword evidence="3" id="KW-1185">Reference proteome</keyword>
<evidence type="ECO:0000256" key="1">
    <source>
        <dbReference type="SAM" id="SignalP"/>
    </source>
</evidence>
<organism evidence="2 3">
    <name type="scientific">Pedobacter boryungensis</name>
    <dbReference type="NCBI Taxonomy" id="869962"/>
    <lineage>
        <taxon>Bacteria</taxon>
        <taxon>Pseudomonadati</taxon>
        <taxon>Bacteroidota</taxon>
        <taxon>Sphingobacteriia</taxon>
        <taxon>Sphingobacteriales</taxon>
        <taxon>Sphingobacteriaceae</taxon>
        <taxon>Pedobacter</taxon>
    </lineage>
</organism>
<name>A0ABX2DHH9_9SPHI</name>
<evidence type="ECO:0000313" key="2">
    <source>
        <dbReference type="EMBL" id="NQX32994.1"/>
    </source>
</evidence>
<keyword evidence="1" id="KW-0732">Signal</keyword>
<reference evidence="2 3" key="1">
    <citation type="submission" date="2020-05" db="EMBL/GenBank/DDBJ databases">
        <title>Description of Pedobacter foliorum sp. nov.</title>
        <authorList>
            <person name="Qi S."/>
            <person name="Carlier A."/>
            <person name="Cnockaert M."/>
            <person name="Vandamme P."/>
        </authorList>
    </citation>
    <scope>NUCLEOTIDE SEQUENCE [LARGE SCALE GENOMIC DNA]</scope>
    <source>
        <strain evidence="2 3">LMG 31300</strain>
    </source>
</reference>
<comment type="caution">
    <text evidence="2">The sequence shown here is derived from an EMBL/GenBank/DDBJ whole genome shotgun (WGS) entry which is preliminary data.</text>
</comment>
<feature type="chain" id="PRO_5046325555" evidence="1">
    <location>
        <begin position="20"/>
        <end position="236"/>
    </location>
</feature>
<dbReference type="InterPro" id="IPR058148">
    <property type="entry name" value="M949_RS01915-like_dom"/>
</dbReference>
<dbReference type="RefSeq" id="WP_173273668.1">
    <property type="nucleotide sequence ID" value="NZ_JABMKV010000004.1"/>
</dbReference>
<gene>
    <name evidence="2" type="ORF">HQN85_14750</name>
</gene>
<dbReference type="NCBIfam" id="NF046077">
    <property type="entry name" value="LPS_M949_RS01915"/>
    <property type="match status" value="1"/>
</dbReference>
<dbReference type="EMBL" id="JABMKV010000004">
    <property type="protein sequence ID" value="NQX32994.1"/>
    <property type="molecule type" value="Genomic_DNA"/>
</dbReference>
<protein>
    <submittedName>
        <fullName evidence="2">Uncharacterized protein</fullName>
    </submittedName>
</protein>
<dbReference type="Proteomes" id="UP000762110">
    <property type="component" value="Unassembled WGS sequence"/>
</dbReference>
<evidence type="ECO:0000313" key="3">
    <source>
        <dbReference type="Proteomes" id="UP000762110"/>
    </source>
</evidence>
<proteinExistence type="predicted"/>
<accession>A0ABX2DHH9</accession>